<dbReference type="CDD" id="cd02440">
    <property type="entry name" value="AdoMet_MTases"/>
    <property type="match status" value="1"/>
</dbReference>
<name>I2F4C3_9BACT</name>
<accession>I2F4C3</accession>
<keyword evidence="5" id="KW-1185">Reference proteome</keyword>
<evidence type="ECO:0000256" key="2">
    <source>
        <dbReference type="ARBA" id="ARBA00022679"/>
    </source>
</evidence>
<feature type="domain" description="Methyltransferase small" evidence="3">
    <location>
        <begin position="32"/>
        <end position="197"/>
    </location>
</feature>
<dbReference type="InterPro" id="IPR046977">
    <property type="entry name" value="RsmC/RlmG"/>
</dbReference>
<dbReference type="GO" id="GO:0008757">
    <property type="term" value="F:S-adenosylmethionine-dependent methyltransferase activity"/>
    <property type="evidence" value="ECO:0007669"/>
    <property type="project" value="InterPro"/>
</dbReference>
<dbReference type="InterPro" id="IPR029063">
    <property type="entry name" value="SAM-dependent_MTases_sf"/>
</dbReference>
<proteinExistence type="predicted"/>
<dbReference type="Pfam" id="PF05175">
    <property type="entry name" value="MTS"/>
    <property type="match status" value="1"/>
</dbReference>
<evidence type="ECO:0000313" key="5">
    <source>
        <dbReference type="Proteomes" id="UP000002881"/>
    </source>
</evidence>
<dbReference type="AlphaFoldDB" id="I2F4C3"/>
<dbReference type="GO" id="GO:0032259">
    <property type="term" value="P:methylation"/>
    <property type="evidence" value="ECO:0007669"/>
    <property type="project" value="UniProtKB-KW"/>
</dbReference>
<dbReference type="SUPFAM" id="SSF53335">
    <property type="entry name" value="S-adenosyl-L-methionine-dependent methyltransferases"/>
    <property type="match status" value="1"/>
</dbReference>
<reference evidence="4 5" key="1">
    <citation type="journal article" date="2012" name="Genome Biol. Evol.">
        <title>Genome Sequence of the Mesophilic Thermotogales Bacterium Mesotoga prima MesG1.Ag.4.2 Reveals the Largest Thermotogales Genome To Date.</title>
        <authorList>
            <person name="Zhaxybayeva O."/>
            <person name="Swithers K.S."/>
            <person name="Foght J."/>
            <person name="Green A.G."/>
            <person name="Bruce D."/>
            <person name="Detter C."/>
            <person name="Han S."/>
            <person name="Teshima H."/>
            <person name="Han J."/>
            <person name="Woyke T."/>
            <person name="Pitluck S."/>
            <person name="Nolan M."/>
            <person name="Ivanova N."/>
            <person name="Pati A."/>
            <person name="Land M.L."/>
            <person name="Dlutek M."/>
            <person name="Doolittle W.F."/>
            <person name="Noll K.M."/>
            <person name="Nesbo C.L."/>
        </authorList>
    </citation>
    <scope>NUCLEOTIDE SEQUENCE [LARGE SCALE GENOMIC DNA]</scope>
    <source>
        <strain evidence="5">mesG1.Ag.4.2</strain>
    </source>
</reference>
<dbReference type="EMBL" id="CP003532">
    <property type="protein sequence ID" value="AFK06776.1"/>
    <property type="molecule type" value="Genomic_DNA"/>
</dbReference>
<dbReference type="KEGG" id="mpg:Theba_1071"/>
<gene>
    <name evidence="4" type="ORF">Theba_1071</name>
</gene>
<dbReference type="Proteomes" id="UP000002881">
    <property type="component" value="Chromosome"/>
</dbReference>
<organism evidence="4 5">
    <name type="scientific">Mesotoga prima MesG1.Ag.4.2</name>
    <dbReference type="NCBI Taxonomy" id="660470"/>
    <lineage>
        <taxon>Bacteria</taxon>
        <taxon>Thermotogati</taxon>
        <taxon>Thermotogota</taxon>
        <taxon>Thermotogae</taxon>
        <taxon>Kosmotogales</taxon>
        <taxon>Kosmotogaceae</taxon>
        <taxon>Mesotoga</taxon>
    </lineage>
</organism>
<evidence type="ECO:0000256" key="1">
    <source>
        <dbReference type="ARBA" id="ARBA00022603"/>
    </source>
</evidence>
<dbReference type="STRING" id="660470.Theba_1071"/>
<evidence type="ECO:0000313" key="4">
    <source>
        <dbReference type="EMBL" id="AFK06776.1"/>
    </source>
</evidence>
<evidence type="ECO:0000259" key="3">
    <source>
        <dbReference type="Pfam" id="PF05175"/>
    </source>
</evidence>
<protein>
    <submittedName>
        <fullName evidence="4">16S RNA G1207 methylase RsmC</fullName>
    </submittedName>
</protein>
<dbReference type="Gene3D" id="3.40.50.150">
    <property type="entry name" value="Vaccinia Virus protein VP39"/>
    <property type="match status" value="1"/>
</dbReference>
<dbReference type="InterPro" id="IPR007848">
    <property type="entry name" value="Small_mtfrase_dom"/>
</dbReference>
<dbReference type="eggNOG" id="COG2813">
    <property type="taxonomic scope" value="Bacteria"/>
</dbReference>
<sequence>MKEDFQHYYTDQTEPPKSIRSVYLRLRNGHSYTFKSPEGVFAFGKADRASLLLIENCILEGQESILDLGCGYGAVGITLKLEHPDLKLHMSDVNTRALTFSKINARDHNILADIRKGDLFSPWEKTSFDSILSNPPIAAGKAVWQRMITEAPEFLNEGGSLQIVAYHNKGGSRLEAIMRETFGNVITATKSGGVRVYVSRKF</sequence>
<dbReference type="HOGENOM" id="CLU_018398_7_2_0"/>
<dbReference type="PANTHER" id="PTHR47816">
    <property type="entry name" value="RIBOSOMAL RNA SMALL SUBUNIT METHYLTRANSFERASE C"/>
    <property type="match status" value="1"/>
</dbReference>
<keyword evidence="2" id="KW-0808">Transferase</keyword>
<dbReference type="PANTHER" id="PTHR47816:SF4">
    <property type="entry name" value="RIBOSOMAL RNA SMALL SUBUNIT METHYLTRANSFERASE C"/>
    <property type="match status" value="1"/>
</dbReference>
<keyword evidence="1 4" id="KW-0489">Methyltransferase</keyword>
<dbReference type="RefSeq" id="WP_014730774.1">
    <property type="nucleotide sequence ID" value="NC_017934.1"/>
</dbReference>
<dbReference type="GeneID" id="87106901"/>